<protein>
    <recommendedName>
        <fullName evidence="3">Retrotransposon gag domain-containing protein</fullName>
    </recommendedName>
</protein>
<dbReference type="EMBL" id="GECU01003605">
    <property type="protein sequence ID" value="JAT04102.1"/>
    <property type="molecule type" value="Transcribed_RNA"/>
</dbReference>
<evidence type="ECO:0000313" key="2">
    <source>
        <dbReference type="EMBL" id="JAT04102.1"/>
    </source>
</evidence>
<accession>A0A1B6JXZ9</accession>
<feature type="region of interest" description="Disordered" evidence="1">
    <location>
        <begin position="296"/>
        <end position="350"/>
    </location>
</feature>
<proteinExistence type="predicted"/>
<name>A0A1B6JXZ9_9HEMI</name>
<feature type="non-terminal residue" evidence="2">
    <location>
        <position position="1"/>
    </location>
</feature>
<sequence>PRVPVTDDLVDNPSLKQDEVGTCTVLPPVSPVDLSSLVKSLHTMTLNAIEATAKTVAQEIATQNRPYNRDDVSFPNILRDMLREVPITSGTDLFQLTEFLVKIQKIVELNLGSDKTILLNAVTRTEGRLRDVWMGLVSADSTWPNALQTIRFTFFSSRAIRDIQSKLMYRQQRLSEPYADYLTDIVSIFQILGPEISDGEIFSTIFTGLNPHTRAAFAGLQPPTTVQQLKNMVSMIESLTVNTVQAPLGYGNSESQEAAIDSNKNVTYDNTNLQYTGHLFQNNRYNNRTFYRGSGTNFNRDAAKRTPYSTFYPNHSFGGNQRQGSGPYNNSRPYQNFHSQPNNSRQGQVRANGYDNALNQRLSPQVCNSNQLQDNMLPGNNSRPNQERRFSYNRNNQTHNYSSANPAVNLNSKRGIR</sequence>
<evidence type="ECO:0000256" key="1">
    <source>
        <dbReference type="SAM" id="MobiDB-lite"/>
    </source>
</evidence>
<gene>
    <name evidence="2" type="ORF">g.6740</name>
</gene>
<dbReference type="AlphaFoldDB" id="A0A1B6JXZ9"/>
<feature type="region of interest" description="Disordered" evidence="1">
    <location>
        <begin position="395"/>
        <end position="417"/>
    </location>
</feature>
<organism evidence="2">
    <name type="scientific">Homalodisca liturata</name>
    <dbReference type="NCBI Taxonomy" id="320908"/>
    <lineage>
        <taxon>Eukaryota</taxon>
        <taxon>Metazoa</taxon>
        <taxon>Ecdysozoa</taxon>
        <taxon>Arthropoda</taxon>
        <taxon>Hexapoda</taxon>
        <taxon>Insecta</taxon>
        <taxon>Pterygota</taxon>
        <taxon>Neoptera</taxon>
        <taxon>Paraneoptera</taxon>
        <taxon>Hemiptera</taxon>
        <taxon>Auchenorrhyncha</taxon>
        <taxon>Membracoidea</taxon>
        <taxon>Cicadellidae</taxon>
        <taxon>Cicadellinae</taxon>
        <taxon>Proconiini</taxon>
        <taxon>Homalodisca</taxon>
    </lineage>
</organism>
<evidence type="ECO:0008006" key="3">
    <source>
        <dbReference type="Google" id="ProtNLM"/>
    </source>
</evidence>
<feature type="compositionally biased region" description="Polar residues" evidence="1">
    <location>
        <begin position="307"/>
        <end position="349"/>
    </location>
</feature>
<reference evidence="2" key="1">
    <citation type="submission" date="2015-11" db="EMBL/GenBank/DDBJ databases">
        <title>De novo transcriptome assembly of four potential Pierce s Disease insect vectors from Arizona vineyards.</title>
        <authorList>
            <person name="Tassone E.E."/>
        </authorList>
    </citation>
    <scope>NUCLEOTIDE SEQUENCE</scope>
</reference>